<dbReference type="EMBL" id="JBBNAE010000005">
    <property type="protein sequence ID" value="KAK9123947.1"/>
    <property type="molecule type" value="Genomic_DNA"/>
</dbReference>
<reference evidence="1 2" key="1">
    <citation type="submission" date="2024-01" db="EMBL/GenBank/DDBJ databases">
        <title>Genome assemblies of Stephania.</title>
        <authorList>
            <person name="Yang L."/>
        </authorList>
    </citation>
    <scope>NUCLEOTIDE SEQUENCE [LARGE SCALE GENOMIC DNA]</scope>
    <source>
        <strain evidence="1">QJT</strain>
        <tissue evidence="1">Leaf</tissue>
    </source>
</reference>
<sequence>MTALSAACSRVDLRFCVAYTFCTSAPDDEFAACVEYGFVVCRGKFVCVGGVSESYVCLSVVIKQDQQVKGADVSVSQNVTHHFSHFASAQNAVSGTMASEPHGVPDDVFDREVFSSFPTLSARRHDSRRTGFGSTKPNRPNSGVIPFLTILTKHCSVSLFFFHRLGLAPNPNPKSILPSLLPGLVLDSQPWQSHDRAPHHITLNNNNIHNYTSYFELSSVSTPSTPKL</sequence>
<organism evidence="1 2">
    <name type="scientific">Stephania japonica</name>
    <dbReference type="NCBI Taxonomy" id="461633"/>
    <lineage>
        <taxon>Eukaryota</taxon>
        <taxon>Viridiplantae</taxon>
        <taxon>Streptophyta</taxon>
        <taxon>Embryophyta</taxon>
        <taxon>Tracheophyta</taxon>
        <taxon>Spermatophyta</taxon>
        <taxon>Magnoliopsida</taxon>
        <taxon>Ranunculales</taxon>
        <taxon>Menispermaceae</taxon>
        <taxon>Menispermoideae</taxon>
        <taxon>Cissampelideae</taxon>
        <taxon>Stephania</taxon>
    </lineage>
</organism>
<dbReference type="Proteomes" id="UP001417504">
    <property type="component" value="Unassembled WGS sequence"/>
</dbReference>
<proteinExistence type="predicted"/>
<dbReference type="AlphaFoldDB" id="A0AAP0J039"/>
<keyword evidence="2" id="KW-1185">Reference proteome</keyword>
<gene>
    <name evidence="1" type="ORF">Sjap_013549</name>
</gene>
<evidence type="ECO:0000313" key="1">
    <source>
        <dbReference type="EMBL" id="KAK9123947.1"/>
    </source>
</evidence>
<evidence type="ECO:0000313" key="2">
    <source>
        <dbReference type="Proteomes" id="UP001417504"/>
    </source>
</evidence>
<name>A0AAP0J039_9MAGN</name>
<accession>A0AAP0J039</accession>
<comment type="caution">
    <text evidence="1">The sequence shown here is derived from an EMBL/GenBank/DDBJ whole genome shotgun (WGS) entry which is preliminary data.</text>
</comment>
<protein>
    <submittedName>
        <fullName evidence="1">Uncharacterized protein</fullName>
    </submittedName>
</protein>